<dbReference type="SUPFAM" id="SSF46894">
    <property type="entry name" value="C-terminal effector domain of the bipartite response regulators"/>
    <property type="match status" value="1"/>
</dbReference>
<dbReference type="eggNOG" id="COG3629">
    <property type="taxonomic scope" value="Bacteria"/>
</dbReference>
<accession>B5EC60</accession>
<keyword evidence="3" id="KW-1185">Reference proteome</keyword>
<dbReference type="EMBL" id="CP001124">
    <property type="protein sequence ID" value="ACH40516.1"/>
    <property type="molecule type" value="Genomic_DNA"/>
</dbReference>
<dbReference type="InterPro" id="IPR059106">
    <property type="entry name" value="WHD_MalT"/>
</dbReference>
<dbReference type="Gene3D" id="3.40.50.300">
    <property type="entry name" value="P-loop containing nucleotide triphosphate hydrolases"/>
    <property type="match status" value="1"/>
</dbReference>
<dbReference type="Pfam" id="PF25873">
    <property type="entry name" value="WHD_MalT"/>
    <property type="match status" value="1"/>
</dbReference>
<protein>
    <submittedName>
        <fullName evidence="2">Transcriptional activator</fullName>
    </submittedName>
</protein>
<dbReference type="eggNOG" id="COG2909">
    <property type="taxonomic scope" value="Bacteria"/>
</dbReference>
<dbReference type="OrthoDB" id="223734at2"/>
<dbReference type="KEGG" id="gbm:Gbem_3523"/>
<dbReference type="InterPro" id="IPR005158">
    <property type="entry name" value="BTAD"/>
</dbReference>
<dbReference type="Gene3D" id="1.25.40.10">
    <property type="entry name" value="Tetratricopeptide repeat domain"/>
    <property type="match status" value="1"/>
</dbReference>
<dbReference type="InterPro" id="IPR011990">
    <property type="entry name" value="TPR-like_helical_dom_sf"/>
</dbReference>
<organism evidence="2 3">
    <name type="scientific">Citrifermentans bemidjiense (strain ATCC BAA-1014 / DSM 16622 / JCM 12645 / Bem)</name>
    <name type="common">Geobacter bemidjiensis</name>
    <dbReference type="NCBI Taxonomy" id="404380"/>
    <lineage>
        <taxon>Bacteria</taxon>
        <taxon>Pseudomonadati</taxon>
        <taxon>Thermodesulfobacteriota</taxon>
        <taxon>Desulfuromonadia</taxon>
        <taxon>Geobacterales</taxon>
        <taxon>Geobacteraceae</taxon>
        <taxon>Citrifermentans</taxon>
    </lineage>
</organism>
<name>B5EC60_CITBB</name>
<dbReference type="InterPro" id="IPR036388">
    <property type="entry name" value="WH-like_DNA-bd_sf"/>
</dbReference>
<proteinExistence type="predicted"/>
<evidence type="ECO:0000259" key="1">
    <source>
        <dbReference type="SMART" id="SM01043"/>
    </source>
</evidence>
<dbReference type="RefSeq" id="WP_012531952.1">
    <property type="nucleotide sequence ID" value="NC_011146.1"/>
</dbReference>
<feature type="domain" description="Bacterial transcriptional activator" evidence="1">
    <location>
        <begin position="913"/>
        <end position="1052"/>
    </location>
</feature>
<dbReference type="InterPro" id="IPR051677">
    <property type="entry name" value="AfsR-DnrI-RedD_regulator"/>
</dbReference>
<dbReference type="STRING" id="404380.Gbem_3523"/>
<reference evidence="2 3" key="1">
    <citation type="submission" date="2008-07" db="EMBL/GenBank/DDBJ databases">
        <title>Complete sequence of Geobacter bemidjiensis BEM.</title>
        <authorList>
            <consortium name="US DOE Joint Genome Institute"/>
            <person name="Lucas S."/>
            <person name="Copeland A."/>
            <person name="Lapidus A."/>
            <person name="Glavina del Rio T."/>
            <person name="Dalin E."/>
            <person name="Tice H."/>
            <person name="Bruce D."/>
            <person name="Goodwin L."/>
            <person name="Pitluck S."/>
            <person name="Kiss H."/>
            <person name="Brettin T."/>
            <person name="Detter J.C."/>
            <person name="Han C."/>
            <person name="Kuske C.R."/>
            <person name="Schmutz J."/>
            <person name="Larimer F."/>
            <person name="Land M."/>
            <person name="Hauser L."/>
            <person name="Kyrpides N."/>
            <person name="Lykidis A."/>
            <person name="Lovley D."/>
            <person name="Richardson P."/>
        </authorList>
    </citation>
    <scope>NUCLEOTIDE SEQUENCE [LARGE SCALE GENOMIC DNA]</scope>
    <source>
        <strain evidence="3">ATCC BAA-1014 / DSM 16622 / JCM 12645 / Bem</strain>
    </source>
</reference>
<dbReference type="Pfam" id="PF03704">
    <property type="entry name" value="BTAD"/>
    <property type="match status" value="1"/>
</dbReference>
<dbReference type="GO" id="GO:0006355">
    <property type="term" value="P:regulation of DNA-templated transcription"/>
    <property type="evidence" value="ECO:0007669"/>
    <property type="project" value="InterPro"/>
</dbReference>
<gene>
    <name evidence="2" type="ordered locus">Gbem_3523</name>
</gene>
<dbReference type="Gene3D" id="1.10.10.10">
    <property type="entry name" value="Winged helix-like DNA-binding domain superfamily/Winged helix DNA-binding domain"/>
    <property type="match status" value="1"/>
</dbReference>
<evidence type="ECO:0000313" key="3">
    <source>
        <dbReference type="Proteomes" id="UP000008825"/>
    </source>
</evidence>
<dbReference type="Proteomes" id="UP000008825">
    <property type="component" value="Chromosome"/>
</dbReference>
<dbReference type="HOGENOM" id="CLU_006325_0_0_7"/>
<dbReference type="InterPro" id="IPR016032">
    <property type="entry name" value="Sig_transdc_resp-reg_C-effctor"/>
</dbReference>
<dbReference type="SMART" id="SM01043">
    <property type="entry name" value="BTAD"/>
    <property type="match status" value="1"/>
</dbReference>
<dbReference type="SUPFAM" id="SSF48452">
    <property type="entry name" value="TPR-like"/>
    <property type="match status" value="2"/>
</dbReference>
<dbReference type="GO" id="GO:0003677">
    <property type="term" value="F:DNA binding"/>
    <property type="evidence" value="ECO:0007669"/>
    <property type="project" value="InterPro"/>
</dbReference>
<dbReference type="PANTHER" id="PTHR35807">
    <property type="entry name" value="TRANSCRIPTIONAL REGULATOR REDD-RELATED"/>
    <property type="match status" value="1"/>
</dbReference>
<dbReference type="AlphaFoldDB" id="B5EC60"/>
<evidence type="ECO:0000313" key="2">
    <source>
        <dbReference type="EMBL" id="ACH40516.1"/>
    </source>
</evidence>
<dbReference type="SUPFAM" id="SSF52540">
    <property type="entry name" value="P-loop containing nucleoside triphosphate hydrolases"/>
    <property type="match status" value="1"/>
</dbReference>
<dbReference type="InterPro" id="IPR027417">
    <property type="entry name" value="P-loop_NTPase"/>
</dbReference>
<reference evidence="2 3" key="2">
    <citation type="journal article" date="2010" name="BMC Genomics">
        <title>The genome of Geobacter bemidjiensis, exemplar for the subsurface clade of Geobacter species that predominate in Fe(III)-reducing subsurface environments.</title>
        <authorList>
            <person name="Aklujkar M."/>
            <person name="Young N.D."/>
            <person name="Holmes D."/>
            <person name="Chavan M."/>
            <person name="Risso C."/>
            <person name="Kiss H.E."/>
            <person name="Han C.S."/>
            <person name="Land M.L."/>
            <person name="Lovley D.R."/>
        </authorList>
    </citation>
    <scope>NUCLEOTIDE SEQUENCE [LARGE SCALE GENOMIC DNA]</scope>
    <source>
        <strain evidence="3">ATCC BAA-1014 / DSM 16622 / JCM 12645 / Bem</strain>
    </source>
</reference>
<sequence length="1055" mass="117206">MARHKITAPGLAAGIVHRERLFQVLDHADKPVRWISGPGGSGKTTLVSSYLETRGIPALWYQADQSDSDPATFFYYMGLAFQDSVSPDREPLPLLTPEYLAGLKTFSRRYFQQLFAQLPAPYAIVIDNYQEIPAGSPFHELIAEGLAQCPDGITVIATSREEPPAVLTVNETAARFAFLGWSDLRFSFDEAREFAGTQTSSHIETEALASLYAKTDGWIAGLLLILESLDGGTLDQKLLQELPLDKVFVYFADKIFEARDGELQNFLLKTALVPGITAQMAERLTGIGSSEQILSRLCRNRFFTAKSSPADPVYQYHPLFREFLVARAEGTLPAAELREIRRQAASLLKGADRAEDAAGLLTEASDWDGVAELILDCAPLLAAEGRSETVRGWLESVPAESVAVNPGLLYWKGVCLLLHSPPASRVCFREAYDLYRLADDRVGMLLSWSGGAEASLYDREFTPLDQWLALLEEMRIEEGDIPSRQLEEQMAMSIFNAMAFRQPHHRDISKWRERALSLVRGCADINLRLQSAIHLVVHDLWNGNFGRASVLLEQTLAMASTGKPSPMTRITIMNAQVLNCYFTGAWASGVAVAFDALRMADETGVHVWDIQLMGNGAGCALCRGDSATADELLNAMRDRLQWGVRLDIGQYHGLRGWQESLARRFQAAIPHLELSLESLQGTGFLAPEAVMLITLADNLRMTGNPTRAEACLSRACDIARGMGSGYLEFLCLLNSAELALDAEDDVQGDMLLRRAMALGSAGGYLNGWCWRPDALVRLCTKALENDVEAAYVTRLVRHWALAPETPPQHLDNWPWQFQILTLGGFQLIRGNEPLILAGKSRKPLELLKALVAFGGSNVPLERLTDALWPETDGDLAQRSFDTTLHRLRKLLADEKVLQLQAGKLSINPRYCWIDTWAFERRCGEIDAALNLPLAFEKGAALYQGSFLLDDASLAWTAPMRDQMRNRLRQLVGRAGGYFEGLERWDLAVTWYDKGIKLDPVAEELHQRLMVCYRQQGQMSLAIKTYLNCRSMLSTELGIAPSAHTEEIYRSLTVGQ</sequence>